<dbReference type="GO" id="GO:0005829">
    <property type="term" value="C:cytosol"/>
    <property type="evidence" value="ECO:0007669"/>
    <property type="project" value="TreeGrafter"/>
</dbReference>
<proteinExistence type="inferred from homology"/>
<dbReference type="Pfam" id="PF02622">
    <property type="entry name" value="DUF179"/>
    <property type="match status" value="1"/>
</dbReference>
<comment type="caution">
    <text evidence="2">The sequence shown here is derived from an EMBL/GenBank/DDBJ whole genome shotgun (WGS) entry which is preliminary data.</text>
</comment>
<sequence length="203" mass="21294">MSGAARAGTAGDDGRVPTTSRFHAGRLLVATPQIGEGVFRRSVVLVLHHDERGAQGVVLNQPLSADVDAVLPGWGAVATRPASVFRGGPVETDSAIGLVTVPGDDPEPLGVKHLFGGLGLVDLDAPPALVAPEVAGMRVFAGYAGWSGEQLEGEIARGDWYLVDHEPRDAFSPEPSGMWEQVLLRQSDGLRLVASFPDDPSMN</sequence>
<evidence type="ECO:0000313" key="3">
    <source>
        <dbReference type="Proteomes" id="UP000317893"/>
    </source>
</evidence>
<dbReference type="InterPro" id="IPR003774">
    <property type="entry name" value="AlgH-like"/>
</dbReference>
<dbReference type="Proteomes" id="UP000317893">
    <property type="component" value="Unassembled WGS sequence"/>
</dbReference>
<organism evidence="2 3">
    <name type="scientific">Lapillicoccus jejuensis</name>
    <dbReference type="NCBI Taxonomy" id="402171"/>
    <lineage>
        <taxon>Bacteria</taxon>
        <taxon>Bacillati</taxon>
        <taxon>Actinomycetota</taxon>
        <taxon>Actinomycetes</taxon>
        <taxon>Micrococcales</taxon>
        <taxon>Intrasporangiaceae</taxon>
        <taxon>Lapillicoccus</taxon>
    </lineage>
</organism>
<dbReference type="NCBIfam" id="NF001270">
    <property type="entry name" value="PRK00228.2-2"/>
    <property type="match status" value="1"/>
</dbReference>
<dbReference type="PANTHER" id="PTHR30327:SF1">
    <property type="entry name" value="UPF0301 PROTEIN YQGE"/>
    <property type="match status" value="1"/>
</dbReference>
<dbReference type="SUPFAM" id="SSF143456">
    <property type="entry name" value="VC0467-like"/>
    <property type="match status" value="1"/>
</dbReference>
<dbReference type="PANTHER" id="PTHR30327">
    <property type="entry name" value="UNCHARACTERIZED PROTEIN YQGE"/>
    <property type="match status" value="1"/>
</dbReference>
<dbReference type="AlphaFoldDB" id="A0A542DVQ7"/>
<keyword evidence="3" id="KW-1185">Reference proteome</keyword>
<name>A0A542DVQ7_9MICO</name>
<dbReference type="Gene3D" id="3.40.1740.10">
    <property type="entry name" value="VC0467-like"/>
    <property type="match status" value="1"/>
</dbReference>
<gene>
    <name evidence="2" type="ORF">FB458_0230</name>
</gene>
<comment type="similarity">
    <text evidence="1">Belongs to the UPF0301 (AlgH) family.</text>
</comment>
<protein>
    <submittedName>
        <fullName evidence="2">Putative transcriptional regulator</fullName>
    </submittedName>
</protein>
<evidence type="ECO:0000256" key="1">
    <source>
        <dbReference type="ARBA" id="ARBA00009600"/>
    </source>
</evidence>
<accession>A0A542DVQ7</accession>
<evidence type="ECO:0000313" key="2">
    <source>
        <dbReference type="EMBL" id="TQJ07177.1"/>
    </source>
</evidence>
<reference evidence="2 3" key="1">
    <citation type="submission" date="2019-06" db="EMBL/GenBank/DDBJ databases">
        <title>Sequencing the genomes of 1000 actinobacteria strains.</title>
        <authorList>
            <person name="Klenk H.-P."/>
        </authorList>
    </citation>
    <scope>NUCLEOTIDE SEQUENCE [LARGE SCALE GENOMIC DNA]</scope>
    <source>
        <strain evidence="2 3">DSM 18607</strain>
    </source>
</reference>
<dbReference type="EMBL" id="VFMN01000001">
    <property type="protein sequence ID" value="TQJ07177.1"/>
    <property type="molecule type" value="Genomic_DNA"/>
</dbReference>